<evidence type="ECO:0000313" key="4">
    <source>
        <dbReference type="Proteomes" id="UP000541969"/>
    </source>
</evidence>
<accession>A0A853CK03</accession>
<dbReference type="AlphaFoldDB" id="A0A853CK03"/>
<dbReference type="InterPro" id="IPR019251">
    <property type="entry name" value="DUF2231_TM"/>
</dbReference>
<dbReference type="EMBL" id="JACBZT010000001">
    <property type="protein sequence ID" value="NYJ07877.1"/>
    <property type="molecule type" value="Genomic_DNA"/>
</dbReference>
<name>A0A853CK03_9ACTN</name>
<dbReference type="RefSeq" id="WP_218859364.1">
    <property type="nucleotide sequence ID" value="NZ_JACBZT010000001.1"/>
</dbReference>
<dbReference type="Pfam" id="PF09990">
    <property type="entry name" value="DUF2231"/>
    <property type="match status" value="1"/>
</dbReference>
<evidence type="ECO:0000259" key="2">
    <source>
        <dbReference type="Pfam" id="PF09990"/>
    </source>
</evidence>
<keyword evidence="4" id="KW-1185">Reference proteome</keyword>
<keyword evidence="1" id="KW-0472">Membrane</keyword>
<sequence>MSDDPYTRLLRRLEHSPRWDRTIDALTPVADRLVAKDLPRRILHGDATGVPLHEILTDAPFGAWWMAQYLDLFRDEGSRRAATRLMALGVAAAVPTAIAGWAEWAAAGRRTQRAGMTHASLNGLATLLYAASWAARARDRHRLGIALSSVADVPLLAAAFLGGHMGSGRDLG</sequence>
<evidence type="ECO:0000313" key="3">
    <source>
        <dbReference type="EMBL" id="NYJ07877.1"/>
    </source>
</evidence>
<organism evidence="3 4">
    <name type="scientific">Petropleomorpha daqingensis</name>
    <dbReference type="NCBI Taxonomy" id="2026353"/>
    <lineage>
        <taxon>Bacteria</taxon>
        <taxon>Bacillati</taxon>
        <taxon>Actinomycetota</taxon>
        <taxon>Actinomycetes</taxon>
        <taxon>Geodermatophilales</taxon>
        <taxon>Geodermatophilaceae</taxon>
        <taxon>Petropleomorpha</taxon>
    </lineage>
</organism>
<comment type="caution">
    <text evidence="3">The sequence shown here is derived from an EMBL/GenBank/DDBJ whole genome shotgun (WGS) entry which is preliminary data.</text>
</comment>
<dbReference type="Proteomes" id="UP000541969">
    <property type="component" value="Unassembled WGS sequence"/>
</dbReference>
<protein>
    <recommendedName>
        <fullName evidence="2">DUF2231 domain-containing protein</fullName>
    </recommendedName>
</protein>
<feature type="domain" description="DUF2231" evidence="2">
    <location>
        <begin position="49"/>
        <end position="166"/>
    </location>
</feature>
<feature type="transmembrane region" description="Helical" evidence="1">
    <location>
        <begin position="143"/>
        <end position="162"/>
    </location>
</feature>
<reference evidence="3 4" key="1">
    <citation type="submission" date="2020-07" db="EMBL/GenBank/DDBJ databases">
        <title>Sequencing the genomes of 1000 actinobacteria strains.</title>
        <authorList>
            <person name="Klenk H.-P."/>
        </authorList>
    </citation>
    <scope>NUCLEOTIDE SEQUENCE [LARGE SCALE GENOMIC DNA]</scope>
    <source>
        <strain evidence="3 4">DSM 104001</strain>
    </source>
</reference>
<proteinExistence type="predicted"/>
<evidence type="ECO:0000256" key="1">
    <source>
        <dbReference type="SAM" id="Phobius"/>
    </source>
</evidence>
<gene>
    <name evidence="3" type="ORF">GGQ55_004155</name>
</gene>
<feature type="transmembrane region" description="Helical" evidence="1">
    <location>
        <begin position="114"/>
        <end position="131"/>
    </location>
</feature>
<feature type="transmembrane region" description="Helical" evidence="1">
    <location>
        <begin position="81"/>
        <end position="102"/>
    </location>
</feature>
<keyword evidence="1" id="KW-0812">Transmembrane</keyword>
<keyword evidence="1" id="KW-1133">Transmembrane helix</keyword>